<dbReference type="Proteomes" id="UP000037460">
    <property type="component" value="Unassembled WGS sequence"/>
</dbReference>
<feature type="region of interest" description="Disordered" evidence="1">
    <location>
        <begin position="199"/>
        <end position="309"/>
    </location>
</feature>
<feature type="compositionally biased region" description="Low complexity" evidence="1">
    <location>
        <begin position="199"/>
        <end position="217"/>
    </location>
</feature>
<reference evidence="3" key="1">
    <citation type="journal article" date="2015" name="PLoS Genet.">
        <title>Genome Sequence and Transcriptome Analyses of Chrysochromulina tobin: Metabolic Tools for Enhanced Algal Fitness in the Prominent Order Prymnesiales (Haptophyceae).</title>
        <authorList>
            <person name="Hovde B.T."/>
            <person name="Deodato C.R."/>
            <person name="Hunsperger H.M."/>
            <person name="Ryken S.A."/>
            <person name="Yost W."/>
            <person name="Jha R.K."/>
            <person name="Patterson J."/>
            <person name="Monnat R.J. Jr."/>
            <person name="Barlow S.B."/>
            <person name="Starkenburg S.R."/>
            <person name="Cattolico R.A."/>
        </authorList>
    </citation>
    <scope>NUCLEOTIDE SEQUENCE</scope>
    <source>
        <strain evidence="3">CCMP291</strain>
    </source>
</reference>
<evidence type="ECO:0000256" key="1">
    <source>
        <dbReference type="SAM" id="MobiDB-lite"/>
    </source>
</evidence>
<evidence type="ECO:0000313" key="2">
    <source>
        <dbReference type="EMBL" id="KOO22641.1"/>
    </source>
</evidence>
<evidence type="ECO:0000313" key="3">
    <source>
        <dbReference type="Proteomes" id="UP000037460"/>
    </source>
</evidence>
<gene>
    <name evidence="2" type="ORF">Ctob_003385</name>
</gene>
<proteinExistence type="predicted"/>
<keyword evidence="3" id="KW-1185">Reference proteome</keyword>
<accession>A0A0M0J7S5</accession>
<feature type="compositionally biased region" description="Low complexity" evidence="1">
    <location>
        <begin position="239"/>
        <end position="255"/>
    </location>
</feature>
<protein>
    <submittedName>
        <fullName evidence="2">Uncharacterized protein</fullName>
    </submittedName>
</protein>
<dbReference type="EMBL" id="JWZX01003264">
    <property type="protein sequence ID" value="KOO22641.1"/>
    <property type="molecule type" value="Genomic_DNA"/>
</dbReference>
<organism evidence="2 3">
    <name type="scientific">Chrysochromulina tobinii</name>
    <dbReference type="NCBI Taxonomy" id="1460289"/>
    <lineage>
        <taxon>Eukaryota</taxon>
        <taxon>Haptista</taxon>
        <taxon>Haptophyta</taxon>
        <taxon>Prymnesiophyceae</taxon>
        <taxon>Prymnesiales</taxon>
        <taxon>Chrysochromulinaceae</taxon>
        <taxon>Chrysochromulina</taxon>
    </lineage>
</organism>
<dbReference type="AlphaFoldDB" id="A0A0M0J7S5"/>
<comment type="caution">
    <text evidence="2">The sequence shown here is derived from an EMBL/GenBank/DDBJ whole genome shotgun (WGS) entry which is preliminary data.</text>
</comment>
<sequence>MSQGTAYFKQVANPADLRDVQTAVLWEWAVTKGLPLPLCAKVFAKNYRTFWPLCQLGDPLLAQDRMFSVEERDLLFMLRSQENKYGRYGTGSSTDESINSFQHFAVRRVGTSPVWVKNTTVLRAQVEAILRKYGVPHLPSASPGVRMLDFFRERALISKMDHKIEAERAQDQRGPGDMGASTFATSLAAEERLLRRTLHTASGSLRSPSRGSLPSLGDSAGRVPSPPGAGTSPNSPFGLQPDRPLTPLRPLTSPLGMPLGFARPGTGTPEIAGGMLGSPMRLGSPLRHASSRTARKWGASSPERGRSPHTVMTARALDHTRGGYDHLTQKLVF</sequence>
<name>A0A0M0J7S5_9EUKA</name>